<keyword evidence="2" id="KW-1185">Reference proteome</keyword>
<dbReference type="EMBL" id="JASBWR010000125">
    <property type="protein sequence ID" value="KAJ9093262.1"/>
    <property type="molecule type" value="Genomic_DNA"/>
</dbReference>
<accession>A0ACC2V1Y9</accession>
<sequence length="534" mass="61038">MTGDKLTSSHGKNKRFFSASSSSLNQELQPRDNDGTLSASSHRSFLKKMNSRGSRSISPQTSSSSISSFFRRNPTQSESDTSKDRFHFEHDVGLPVNPYQDSHSSLNDDTTALESDRSLVKKHDEKAPQNHFEKQKNHSHLSLRRFFKKFKIESDSKKAKNYHQQHHTHHLHKSHSELFKKYGEVGKLLGTGASGSVNIVRAKDNPNKVYAIKKFRARLPREAESDYKAKVKNEFKIGEILHHENLIHTIELIRDHTTLMGDPDYYIVMDYCPYDFFNLVMSGLMSQEEVACYFKQIVNGVNHLHQNGLAHRDLKLDNCVVTTDGILKLIDFGSAVQFQKDLVEGTHKMDIIDDKHRLVRARGIVGSDPYLAPEVFEPSNFGYDPRLVDVWSVAIIFCCMSLKRFPWKIPKYLDPSYRAFAEEQQPDVVAGVEHLNVNDDPHHHKRSPSKLMKLIPPQSVLLVRSMLTVDPSKRAFIHDVVASDFYKSIAVCHVEEDIVVKAKNHIHHLITEEELQQIQQEKDKSKKKANGLAQ</sequence>
<protein>
    <submittedName>
        <fullName evidence="1">Uncharacterized protein</fullName>
    </submittedName>
</protein>
<name>A0ACC2V1Y9_9TREE</name>
<organism evidence="1 2">
    <name type="scientific">Naganishia cerealis</name>
    <dbReference type="NCBI Taxonomy" id="610337"/>
    <lineage>
        <taxon>Eukaryota</taxon>
        <taxon>Fungi</taxon>
        <taxon>Dikarya</taxon>
        <taxon>Basidiomycota</taxon>
        <taxon>Agaricomycotina</taxon>
        <taxon>Tremellomycetes</taxon>
        <taxon>Filobasidiales</taxon>
        <taxon>Filobasidiaceae</taxon>
        <taxon>Naganishia</taxon>
    </lineage>
</organism>
<evidence type="ECO:0000313" key="1">
    <source>
        <dbReference type="EMBL" id="KAJ9093262.1"/>
    </source>
</evidence>
<gene>
    <name evidence="1" type="ORF">QFC19_008389</name>
</gene>
<evidence type="ECO:0000313" key="2">
    <source>
        <dbReference type="Proteomes" id="UP001241377"/>
    </source>
</evidence>
<comment type="caution">
    <text evidence="1">The sequence shown here is derived from an EMBL/GenBank/DDBJ whole genome shotgun (WGS) entry which is preliminary data.</text>
</comment>
<reference evidence="1" key="1">
    <citation type="submission" date="2023-04" db="EMBL/GenBank/DDBJ databases">
        <title>Draft Genome sequencing of Naganishia species isolated from polar environments using Oxford Nanopore Technology.</title>
        <authorList>
            <person name="Leo P."/>
            <person name="Venkateswaran K."/>
        </authorList>
    </citation>
    <scope>NUCLEOTIDE SEQUENCE</scope>
    <source>
        <strain evidence="1">MNA-CCFEE 5261</strain>
    </source>
</reference>
<proteinExistence type="predicted"/>
<dbReference type="Proteomes" id="UP001241377">
    <property type="component" value="Unassembled WGS sequence"/>
</dbReference>